<evidence type="ECO:0000313" key="9">
    <source>
        <dbReference type="Proteomes" id="UP000295733"/>
    </source>
</evidence>
<dbReference type="GO" id="GO:0030245">
    <property type="term" value="P:cellulose catabolic process"/>
    <property type="evidence" value="ECO:0007669"/>
    <property type="project" value="UniProtKB-KW"/>
</dbReference>
<keyword evidence="7" id="KW-0624">Polysaccharide degradation</keyword>
<dbReference type="Proteomes" id="UP000295733">
    <property type="component" value="Unassembled WGS sequence"/>
</dbReference>
<reference evidence="8 9" key="1">
    <citation type="submission" date="2019-03" db="EMBL/GenBank/DDBJ databases">
        <title>Genomic Encyclopedia of Type Strains, Phase IV (KMG-IV): sequencing the most valuable type-strain genomes for metagenomic binning, comparative biology and taxonomic classification.</title>
        <authorList>
            <person name="Goeker M."/>
        </authorList>
    </citation>
    <scope>NUCLEOTIDE SEQUENCE [LARGE SCALE GENOMIC DNA]</scope>
    <source>
        <strain evidence="8 9">DSM 2781</strain>
    </source>
</reference>
<comment type="caution">
    <text evidence="8">The sequence shown here is derived from an EMBL/GenBank/DDBJ whole genome shotgun (WGS) entry which is preliminary data.</text>
</comment>
<keyword evidence="5" id="KW-0136">Cellulose degradation</keyword>
<dbReference type="GO" id="GO:0008810">
    <property type="term" value="F:cellulase activity"/>
    <property type="evidence" value="ECO:0007669"/>
    <property type="project" value="UniProtKB-EC"/>
</dbReference>
<evidence type="ECO:0000256" key="2">
    <source>
        <dbReference type="ARBA" id="ARBA00009209"/>
    </source>
</evidence>
<evidence type="ECO:0000256" key="4">
    <source>
        <dbReference type="ARBA" id="ARBA00022801"/>
    </source>
</evidence>
<dbReference type="EC" id="3.2.1.4" evidence="3"/>
<dbReference type="RefSeq" id="WP_132603073.1">
    <property type="nucleotide sequence ID" value="NZ_NRRP01000019.1"/>
</dbReference>
<evidence type="ECO:0000256" key="3">
    <source>
        <dbReference type="ARBA" id="ARBA00012601"/>
    </source>
</evidence>
<organism evidence="8 9">
    <name type="scientific">Rhodovulum adriaticum</name>
    <name type="common">Rhodopseudomonas adriatica</name>
    <dbReference type="NCBI Taxonomy" id="35804"/>
    <lineage>
        <taxon>Bacteria</taxon>
        <taxon>Pseudomonadati</taxon>
        <taxon>Pseudomonadota</taxon>
        <taxon>Alphaproteobacteria</taxon>
        <taxon>Rhodobacterales</taxon>
        <taxon>Paracoccaceae</taxon>
        <taxon>Rhodovulum</taxon>
    </lineage>
</organism>
<dbReference type="PRINTS" id="PR00735">
    <property type="entry name" value="GLHYDRLASE8"/>
</dbReference>
<evidence type="ECO:0000256" key="5">
    <source>
        <dbReference type="ARBA" id="ARBA00023001"/>
    </source>
</evidence>
<gene>
    <name evidence="8" type="ORF">EV656_10618</name>
</gene>
<protein>
    <recommendedName>
        <fullName evidence="3">cellulase</fullName>
        <ecNumber evidence="3">3.2.1.4</ecNumber>
    </recommendedName>
</protein>
<keyword evidence="7" id="KW-0119">Carbohydrate metabolism</keyword>
<dbReference type="SUPFAM" id="SSF48208">
    <property type="entry name" value="Six-hairpin glycosidases"/>
    <property type="match status" value="1"/>
</dbReference>
<dbReference type="InterPro" id="IPR002037">
    <property type="entry name" value="Glyco_hydro_8"/>
</dbReference>
<dbReference type="EMBL" id="SLXL01000006">
    <property type="protein sequence ID" value="TCP22432.1"/>
    <property type="molecule type" value="Genomic_DNA"/>
</dbReference>
<proteinExistence type="inferred from homology"/>
<dbReference type="AlphaFoldDB" id="A0A4R2NLU7"/>
<keyword evidence="6" id="KW-0326">Glycosidase</keyword>
<dbReference type="Pfam" id="PF01270">
    <property type="entry name" value="Glyco_hydro_8"/>
    <property type="match status" value="1"/>
</dbReference>
<evidence type="ECO:0000256" key="7">
    <source>
        <dbReference type="ARBA" id="ARBA00023326"/>
    </source>
</evidence>
<evidence type="ECO:0000256" key="1">
    <source>
        <dbReference type="ARBA" id="ARBA00000966"/>
    </source>
</evidence>
<dbReference type="InterPro" id="IPR012341">
    <property type="entry name" value="6hp_glycosidase-like_sf"/>
</dbReference>
<evidence type="ECO:0000313" key="8">
    <source>
        <dbReference type="EMBL" id="TCP22432.1"/>
    </source>
</evidence>
<name>A0A4R2NLU7_RHOAD</name>
<accession>A0A4R2NLU7</accession>
<sequence length="351" mass="37890">MNRREALHGMAALAGGLFAGQSVAHASTPALMPAWRAWAQQYIEYSGRVVDTLQLGASHSESQGYGLLLAASMGDRVRFDAIDGWTQRNLAIRDDALLAWRWLPNQRVHVPDINNASDGDLFYAWALLRASRRFDDGALAHRAARIVEDLVGTCCAERPDRPGQLLLLPAEKGFSGPGRVVFNASYVMPLAMRELAAATGNARLAQAATDSLSLMAEIARNGPVPDWVDVSTRGVTPPREFEHKVGYEALRVPLFLIWSSLADHPAARQARALHAGTDGRGTVFAAAGGARLQSSHDPGYRAISALLECSGTADWGAAIPPFSTSQPYYPATLHLFAMLAQMEALPRCVPL</sequence>
<comment type="similarity">
    <text evidence="2">Belongs to the glycosyl hydrolase 8 (cellulase D) family.</text>
</comment>
<comment type="catalytic activity">
    <reaction evidence="1">
        <text>Endohydrolysis of (1-&gt;4)-beta-D-glucosidic linkages in cellulose, lichenin and cereal beta-D-glucans.</text>
        <dbReference type="EC" id="3.2.1.4"/>
    </reaction>
</comment>
<dbReference type="InterPro" id="IPR008928">
    <property type="entry name" value="6-hairpin_glycosidase_sf"/>
</dbReference>
<dbReference type="Gene3D" id="1.50.10.10">
    <property type="match status" value="1"/>
</dbReference>
<dbReference type="OrthoDB" id="9766708at2"/>
<keyword evidence="9" id="KW-1185">Reference proteome</keyword>
<evidence type="ECO:0000256" key="6">
    <source>
        <dbReference type="ARBA" id="ARBA00023295"/>
    </source>
</evidence>
<keyword evidence="4" id="KW-0378">Hydrolase</keyword>